<accession>A0AAN1XTX4</accession>
<evidence type="ECO:0000313" key="3">
    <source>
        <dbReference type="Proteomes" id="UP001317532"/>
    </source>
</evidence>
<dbReference type="AlphaFoldDB" id="A0AAN1XTX4"/>
<evidence type="ECO:0000256" key="1">
    <source>
        <dbReference type="SAM" id="MobiDB-lite"/>
    </source>
</evidence>
<gene>
    <name evidence="2" type="ORF">WPS_03250</name>
</gene>
<dbReference type="EMBL" id="AP025523">
    <property type="protein sequence ID" value="BDE05049.1"/>
    <property type="molecule type" value="Genomic_DNA"/>
</dbReference>
<dbReference type="KEGG" id="vab:WPS_03250"/>
<keyword evidence="3" id="KW-1185">Reference proteome</keyword>
<feature type="compositionally biased region" description="Low complexity" evidence="1">
    <location>
        <begin position="48"/>
        <end position="59"/>
    </location>
</feature>
<evidence type="ECO:0000313" key="2">
    <source>
        <dbReference type="EMBL" id="BDE05049.1"/>
    </source>
</evidence>
<reference evidence="2 3" key="1">
    <citation type="journal article" date="2022" name="ISME Commun">
        <title>Vulcanimicrobium alpinus gen. nov. sp. nov., the first cultivated representative of the candidate phylum 'Eremiobacterota', is a metabolically versatile aerobic anoxygenic phototroph.</title>
        <authorList>
            <person name="Yabe S."/>
            <person name="Muto K."/>
            <person name="Abe K."/>
            <person name="Yokota A."/>
            <person name="Staudigel H."/>
            <person name="Tebo B.M."/>
        </authorList>
    </citation>
    <scope>NUCLEOTIDE SEQUENCE [LARGE SCALE GENOMIC DNA]</scope>
    <source>
        <strain evidence="2 3">WC8-2</strain>
    </source>
</reference>
<protein>
    <submittedName>
        <fullName evidence="2">Uncharacterized protein</fullName>
    </submittedName>
</protein>
<proteinExistence type="predicted"/>
<sequence>MLARVAVSVRLFQVNRPSAYARAASPPIETPPNVKAIAAAPASVRSANANRATRARSGADSVVTGGTKR</sequence>
<dbReference type="Proteomes" id="UP001317532">
    <property type="component" value="Chromosome"/>
</dbReference>
<feature type="region of interest" description="Disordered" evidence="1">
    <location>
        <begin position="48"/>
        <end position="69"/>
    </location>
</feature>
<name>A0AAN1XTX4_UNVUL</name>
<organism evidence="2 3">
    <name type="scientific">Vulcanimicrobium alpinum</name>
    <dbReference type="NCBI Taxonomy" id="3016050"/>
    <lineage>
        <taxon>Bacteria</taxon>
        <taxon>Bacillati</taxon>
        <taxon>Vulcanimicrobiota</taxon>
        <taxon>Vulcanimicrobiia</taxon>
        <taxon>Vulcanimicrobiales</taxon>
        <taxon>Vulcanimicrobiaceae</taxon>
        <taxon>Vulcanimicrobium</taxon>
    </lineage>
</organism>